<dbReference type="KEGG" id="ppha:BVH74_18255"/>
<evidence type="ECO:0000313" key="1">
    <source>
        <dbReference type="EMBL" id="AQZ96573.1"/>
    </source>
</evidence>
<reference evidence="1 2" key="1">
    <citation type="submission" date="2017-03" db="EMBL/GenBank/DDBJ databases">
        <title>Complete genome sequence of the novel DNRA strain Pseudomonas sp. S-6-2 isolated from Chinese polluted river sediment. Journal of Biotechnology.</title>
        <authorList>
            <person name="Li J."/>
            <person name="Xiang F."/>
            <person name="Wang L."/>
            <person name="Xi L."/>
            <person name="Liu J."/>
        </authorList>
    </citation>
    <scope>NUCLEOTIDE SEQUENCE [LARGE SCALE GENOMIC DNA]</scope>
    <source>
        <strain evidence="1 2">S-6-2</strain>
    </source>
</reference>
<dbReference type="RefSeq" id="WP_080051481.1">
    <property type="nucleotide sequence ID" value="NZ_CP020100.1"/>
</dbReference>
<accession>A0A1V0B9F5</accession>
<dbReference type="SUPFAM" id="SSF110849">
    <property type="entry name" value="ParB/Sulfiredoxin"/>
    <property type="match status" value="1"/>
</dbReference>
<keyword evidence="2" id="KW-1185">Reference proteome</keyword>
<proteinExistence type="predicted"/>
<organism evidence="1 2">
    <name type="scientific">Halopseudomonas phragmitis</name>
    <dbReference type="NCBI Taxonomy" id="1931241"/>
    <lineage>
        <taxon>Bacteria</taxon>
        <taxon>Pseudomonadati</taxon>
        <taxon>Pseudomonadota</taxon>
        <taxon>Gammaproteobacteria</taxon>
        <taxon>Pseudomonadales</taxon>
        <taxon>Pseudomonadaceae</taxon>
        <taxon>Halopseudomonas</taxon>
    </lineage>
</organism>
<evidence type="ECO:0000313" key="2">
    <source>
        <dbReference type="Proteomes" id="UP000243488"/>
    </source>
</evidence>
<dbReference type="InterPro" id="IPR036086">
    <property type="entry name" value="ParB/Sulfiredoxin_sf"/>
</dbReference>
<dbReference type="Proteomes" id="UP000243488">
    <property type="component" value="Chromosome"/>
</dbReference>
<sequence length="380" mass="42484">MSETSERPVEYIALDKLLLDAENPRFGVAKGARRNQKEILDYIVENFGIDDVLSSLAYNGYFDAEPLIARKNDDGTYTIIEGNRRLSACLILSHSDRANNQHQRTSQFSEEVLEKWNEPGITIPVHVFGKSDNLNKLHAYLGVRHITSAKAWDSYAKAAWIDSVVSSGEMTLNEIAEVTGDKNNTIQRLLEGYYFVNQLIESGDFIPENSSRKGRGSNPEFPFSWIYTLLNYARVRDHLKLAEFDEKNQKPVPQDRVREASNIVRYMFGDRSSAQNGAITDSRQLGALATAISDPVQRDLLERGKSIDEIIKQTRPSIDQLTSSLMTCKEELISATGLVNSGDIPAEDAEKVLAQARDVANLAAALFRSIKNLDEPSPVE</sequence>
<evidence type="ECO:0008006" key="3">
    <source>
        <dbReference type="Google" id="ProtNLM"/>
    </source>
</evidence>
<dbReference type="AlphaFoldDB" id="A0A1V0B9F5"/>
<name>A0A1V0B9F5_9GAMM</name>
<protein>
    <recommendedName>
        <fullName evidence="3">ParB/Sulfiredoxin domain-containing protein</fullName>
    </recommendedName>
</protein>
<dbReference type="Gene3D" id="3.90.1530.10">
    <property type="entry name" value="Conserved hypothetical protein from pyrococcus furiosus pfu- 392566-001, ParB domain"/>
    <property type="match status" value="1"/>
</dbReference>
<dbReference type="EMBL" id="CP020100">
    <property type="protein sequence ID" value="AQZ96573.1"/>
    <property type="molecule type" value="Genomic_DNA"/>
</dbReference>
<dbReference type="STRING" id="1931241.BVH74_18255"/>
<gene>
    <name evidence="1" type="ORF">BVH74_18255</name>
</gene>